<name>A0ABT1SE04_9FIRM</name>
<reference evidence="1 2" key="1">
    <citation type="submission" date="2022-06" db="EMBL/GenBank/DDBJ databases">
        <title>Isolation of gut microbiota from human fecal samples.</title>
        <authorList>
            <person name="Pamer E.G."/>
            <person name="Barat B."/>
            <person name="Waligurski E."/>
            <person name="Medina S."/>
            <person name="Paddock L."/>
            <person name="Mostad J."/>
        </authorList>
    </citation>
    <scope>NUCLEOTIDE SEQUENCE [LARGE SCALE GENOMIC DNA]</scope>
    <source>
        <strain evidence="1 2">DFI.7.95</strain>
    </source>
</reference>
<keyword evidence="2" id="KW-1185">Reference proteome</keyword>
<comment type="caution">
    <text evidence="1">The sequence shown here is derived from an EMBL/GenBank/DDBJ whole genome shotgun (WGS) entry which is preliminary data.</text>
</comment>
<dbReference type="Pfam" id="PF01257">
    <property type="entry name" value="2Fe-2S_thioredx"/>
    <property type="match status" value="1"/>
</dbReference>
<dbReference type="EMBL" id="JANGAC010000015">
    <property type="protein sequence ID" value="MCQ4924709.1"/>
    <property type="molecule type" value="Genomic_DNA"/>
</dbReference>
<organism evidence="1 2">
    <name type="scientific">Tissierella carlieri</name>
    <dbReference type="NCBI Taxonomy" id="689904"/>
    <lineage>
        <taxon>Bacteria</taxon>
        <taxon>Bacillati</taxon>
        <taxon>Bacillota</taxon>
        <taxon>Tissierellia</taxon>
        <taxon>Tissierellales</taxon>
        <taxon>Tissierellaceae</taxon>
        <taxon>Tissierella</taxon>
    </lineage>
</organism>
<sequence>MIKVKVCSHCKTQACDLGKGVDIFEEFKQYEDLLSEKEIELDIKECVCLGHCKGPVVRVNGEIYIEVDSDKVEAILNQMIK</sequence>
<dbReference type="Proteomes" id="UP001524478">
    <property type="component" value="Unassembled WGS sequence"/>
</dbReference>
<protein>
    <submittedName>
        <fullName evidence="1">NAD(P)H-dependent oxidoreductase subunit E</fullName>
    </submittedName>
</protein>
<accession>A0ABT1SE04</accession>
<evidence type="ECO:0000313" key="1">
    <source>
        <dbReference type="EMBL" id="MCQ4924709.1"/>
    </source>
</evidence>
<evidence type="ECO:0000313" key="2">
    <source>
        <dbReference type="Proteomes" id="UP001524478"/>
    </source>
</evidence>
<proteinExistence type="predicted"/>
<dbReference type="RefSeq" id="WP_216561137.1">
    <property type="nucleotide sequence ID" value="NZ_JAHLOH010000045.1"/>
</dbReference>
<gene>
    <name evidence="1" type="ORF">NE686_16515</name>
</gene>